<dbReference type="SUPFAM" id="SSF75304">
    <property type="entry name" value="Amidase signature (AS) enzymes"/>
    <property type="match status" value="1"/>
</dbReference>
<dbReference type="Gene3D" id="3.90.1300.10">
    <property type="entry name" value="Amidase signature (AS) domain"/>
    <property type="match status" value="1"/>
</dbReference>
<feature type="active site" description="Acyl-ester intermediate" evidence="7">
    <location>
        <position position="178"/>
    </location>
</feature>
<comment type="similarity">
    <text evidence="1 7">Belongs to the amidase family. GatA subfamily.</text>
</comment>
<organism evidence="9 10">
    <name type="scientific">Candidatus Kerfeldbacteria bacterium RIFOXYB2_FULL_38_14</name>
    <dbReference type="NCBI Taxonomy" id="1798547"/>
    <lineage>
        <taxon>Bacteria</taxon>
        <taxon>Candidatus Kerfeldiibacteriota</taxon>
    </lineage>
</organism>
<dbReference type="GO" id="GO:0030956">
    <property type="term" value="C:glutamyl-tRNA(Gln) amidotransferase complex"/>
    <property type="evidence" value="ECO:0007669"/>
    <property type="project" value="InterPro"/>
</dbReference>
<feature type="domain" description="Amidase" evidence="8">
    <location>
        <begin position="24"/>
        <end position="466"/>
    </location>
</feature>
<dbReference type="InterPro" id="IPR036928">
    <property type="entry name" value="AS_sf"/>
</dbReference>
<evidence type="ECO:0000256" key="1">
    <source>
        <dbReference type="ARBA" id="ARBA00008069"/>
    </source>
</evidence>
<dbReference type="AlphaFoldDB" id="A0A1G2BG26"/>
<dbReference type="PANTHER" id="PTHR11895:SF151">
    <property type="entry name" value="GLUTAMYL-TRNA(GLN) AMIDOTRANSFERASE SUBUNIT A"/>
    <property type="match status" value="1"/>
</dbReference>
<dbReference type="Proteomes" id="UP000176420">
    <property type="component" value="Unassembled WGS sequence"/>
</dbReference>
<evidence type="ECO:0000256" key="6">
    <source>
        <dbReference type="ARBA" id="ARBA00047407"/>
    </source>
</evidence>
<evidence type="ECO:0000256" key="2">
    <source>
        <dbReference type="ARBA" id="ARBA00022598"/>
    </source>
</evidence>
<dbReference type="EMBL" id="MHKI01000004">
    <property type="protein sequence ID" value="OGY88082.1"/>
    <property type="molecule type" value="Genomic_DNA"/>
</dbReference>
<dbReference type="InterPro" id="IPR000120">
    <property type="entry name" value="Amidase"/>
</dbReference>
<keyword evidence="2 7" id="KW-0436">Ligase</keyword>
<comment type="catalytic activity">
    <reaction evidence="6 7">
        <text>L-glutamyl-tRNA(Gln) + L-glutamine + ATP + H2O = L-glutaminyl-tRNA(Gln) + L-glutamate + ADP + phosphate + H(+)</text>
        <dbReference type="Rhea" id="RHEA:17521"/>
        <dbReference type="Rhea" id="RHEA-COMP:9681"/>
        <dbReference type="Rhea" id="RHEA-COMP:9684"/>
        <dbReference type="ChEBI" id="CHEBI:15377"/>
        <dbReference type="ChEBI" id="CHEBI:15378"/>
        <dbReference type="ChEBI" id="CHEBI:29985"/>
        <dbReference type="ChEBI" id="CHEBI:30616"/>
        <dbReference type="ChEBI" id="CHEBI:43474"/>
        <dbReference type="ChEBI" id="CHEBI:58359"/>
        <dbReference type="ChEBI" id="CHEBI:78520"/>
        <dbReference type="ChEBI" id="CHEBI:78521"/>
        <dbReference type="ChEBI" id="CHEBI:456216"/>
        <dbReference type="EC" id="6.3.5.7"/>
    </reaction>
</comment>
<gene>
    <name evidence="7 9" type="primary">gatA</name>
    <name evidence="9" type="ORF">A2319_01475</name>
</gene>
<dbReference type="GO" id="GO:0050567">
    <property type="term" value="F:glutaminyl-tRNA synthase (glutamine-hydrolyzing) activity"/>
    <property type="evidence" value="ECO:0007669"/>
    <property type="project" value="UniProtKB-UniRule"/>
</dbReference>
<keyword evidence="5 7" id="KW-0648">Protein biosynthesis</keyword>
<dbReference type="GO" id="GO:0005524">
    <property type="term" value="F:ATP binding"/>
    <property type="evidence" value="ECO:0007669"/>
    <property type="project" value="UniProtKB-KW"/>
</dbReference>
<feature type="active site" description="Charge relay system" evidence="7">
    <location>
        <position position="154"/>
    </location>
</feature>
<feature type="active site" description="Charge relay system" evidence="7">
    <location>
        <position position="79"/>
    </location>
</feature>
<evidence type="ECO:0000313" key="10">
    <source>
        <dbReference type="Proteomes" id="UP000176420"/>
    </source>
</evidence>
<evidence type="ECO:0000313" key="9">
    <source>
        <dbReference type="EMBL" id="OGY88082.1"/>
    </source>
</evidence>
<comment type="caution">
    <text evidence="9">The sequence shown here is derived from an EMBL/GenBank/DDBJ whole genome shotgun (WGS) entry which is preliminary data.</text>
</comment>
<dbReference type="HAMAP" id="MF_00120">
    <property type="entry name" value="GatA"/>
    <property type="match status" value="1"/>
</dbReference>
<keyword evidence="3 7" id="KW-0547">Nucleotide-binding</keyword>
<evidence type="ECO:0000256" key="3">
    <source>
        <dbReference type="ARBA" id="ARBA00022741"/>
    </source>
</evidence>
<dbReference type="PANTHER" id="PTHR11895">
    <property type="entry name" value="TRANSAMIDASE"/>
    <property type="match status" value="1"/>
</dbReference>
<accession>A0A1G2BG26</accession>
<name>A0A1G2BG26_9BACT</name>
<dbReference type="GO" id="GO:0006412">
    <property type="term" value="P:translation"/>
    <property type="evidence" value="ECO:0007669"/>
    <property type="project" value="UniProtKB-UniRule"/>
</dbReference>
<keyword evidence="4 7" id="KW-0067">ATP-binding</keyword>
<evidence type="ECO:0000259" key="8">
    <source>
        <dbReference type="Pfam" id="PF01425"/>
    </source>
</evidence>
<proteinExistence type="inferred from homology"/>
<comment type="subunit">
    <text evidence="7">Heterotrimer of A, B and C subunits.</text>
</comment>
<comment type="function">
    <text evidence="7">Allows the formation of correctly charged Gln-tRNA(Gln) through the transamidation of misacylated Glu-tRNA(Gln) in organisms which lack glutaminyl-tRNA synthetase. The reaction takes place in the presence of glutamine and ATP through an activated gamma-phospho-Glu-tRNA(Gln).</text>
</comment>
<dbReference type="InterPro" id="IPR023631">
    <property type="entry name" value="Amidase_dom"/>
</dbReference>
<dbReference type="PROSITE" id="PS00571">
    <property type="entry name" value="AMIDASES"/>
    <property type="match status" value="1"/>
</dbReference>
<dbReference type="InterPro" id="IPR020556">
    <property type="entry name" value="Amidase_CS"/>
</dbReference>
<evidence type="ECO:0000256" key="7">
    <source>
        <dbReference type="HAMAP-Rule" id="MF_00120"/>
    </source>
</evidence>
<dbReference type="InterPro" id="IPR004412">
    <property type="entry name" value="GatA"/>
</dbReference>
<keyword evidence="9" id="KW-0808">Transferase</keyword>
<dbReference type="Pfam" id="PF01425">
    <property type="entry name" value="Amidase"/>
    <property type="match status" value="1"/>
</dbReference>
<dbReference type="EC" id="6.3.5.7" evidence="7"/>
<protein>
    <recommendedName>
        <fullName evidence="7">Glutamyl-tRNA(Gln) amidotransferase subunit A</fullName>
        <shortName evidence="7">Glu-ADT subunit A</shortName>
        <ecNumber evidence="7">6.3.5.7</ecNumber>
    </recommendedName>
</protein>
<dbReference type="NCBIfam" id="TIGR00132">
    <property type="entry name" value="gatA"/>
    <property type="match status" value="1"/>
</dbReference>
<sequence length="485" mass="52768">MKILEKSIIELHKELTSKKISATELTHASLDAIDKHDHKLKAFITVCKTDALRVAKKVDEKIATGEKIGLLAGIPFSAKDVIMTEGIKTTAGSKMLENYVAPYNATVIARLKKAGAILIGKTNCDAYGHGSSTENSDFFVTKNPWDTSRVAGGSSGGAAAAVAMGMGVFALGEDTGGSIRQPAALCGVTGLKVSYGRVSRYGSIAYASSFDTIGPITKSASDVATVLRCIAGKDAHDHTTMPDIVPNYLQDLKKPFPKLKIGLPKEYFTSDLDPAIKEKIMEAVKEFEKMGCEVKKVSLPHTKYAIPTYYLLAPAETSANLARLDSIRYGHRAKNAKTIDDIFKKSRSEGFGKETKRRILIGTYALSAGYFDEYYKKAQKIRTLIREDFNKVFADVDVLFTPTSPFTAFPIGEKATDPLAMYLADIYTIAFSLAGLPTISVPCGFIKNLPVGMQITGRYMDETTVLHVAHQYESVTTKQAKKPNL</sequence>
<reference evidence="9 10" key="1">
    <citation type="journal article" date="2016" name="Nat. Commun.">
        <title>Thousands of microbial genomes shed light on interconnected biogeochemical processes in an aquifer system.</title>
        <authorList>
            <person name="Anantharaman K."/>
            <person name="Brown C.T."/>
            <person name="Hug L.A."/>
            <person name="Sharon I."/>
            <person name="Castelle C.J."/>
            <person name="Probst A.J."/>
            <person name="Thomas B.C."/>
            <person name="Singh A."/>
            <person name="Wilkins M.J."/>
            <person name="Karaoz U."/>
            <person name="Brodie E.L."/>
            <person name="Williams K.H."/>
            <person name="Hubbard S.S."/>
            <person name="Banfield J.F."/>
        </authorList>
    </citation>
    <scope>NUCLEOTIDE SEQUENCE [LARGE SCALE GENOMIC DNA]</scope>
</reference>
<evidence type="ECO:0000256" key="4">
    <source>
        <dbReference type="ARBA" id="ARBA00022840"/>
    </source>
</evidence>
<evidence type="ECO:0000256" key="5">
    <source>
        <dbReference type="ARBA" id="ARBA00022917"/>
    </source>
</evidence>
<dbReference type="GO" id="GO:0016740">
    <property type="term" value="F:transferase activity"/>
    <property type="evidence" value="ECO:0007669"/>
    <property type="project" value="UniProtKB-KW"/>
</dbReference>